<keyword evidence="14" id="KW-1133">Transmembrane helix</keyword>
<dbReference type="SUPFAM" id="SSF52540">
    <property type="entry name" value="P-loop containing nucleoside triphosphate hydrolases"/>
    <property type="match status" value="1"/>
</dbReference>
<evidence type="ECO:0000256" key="15">
    <source>
        <dbReference type="ARBA" id="ARBA00023049"/>
    </source>
</evidence>
<keyword evidence="8" id="KW-0479">Metal-binding</keyword>
<evidence type="ECO:0000256" key="17">
    <source>
        <dbReference type="ARBA" id="ARBA00023136"/>
    </source>
</evidence>
<comment type="similarity">
    <text evidence="3">In the N-terminal section; belongs to the AAA ATPase family.</text>
</comment>
<evidence type="ECO:0000256" key="11">
    <source>
        <dbReference type="ARBA" id="ARBA00022833"/>
    </source>
</evidence>
<dbReference type="FunFam" id="3.40.50.300:FF:000001">
    <property type="entry name" value="ATP-dependent zinc metalloprotease FtsH"/>
    <property type="match status" value="1"/>
</dbReference>
<evidence type="ECO:0000256" key="12">
    <source>
        <dbReference type="ARBA" id="ARBA00022840"/>
    </source>
</evidence>
<keyword evidence="7" id="KW-0812">Transmembrane</keyword>
<dbReference type="InterPro" id="IPR003959">
    <property type="entry name" value="ATPase_AAA_core"/>
</dbReference>
<evidence type="ECO:0000256" key="3">
    <source>
        <dbReference type="ARBA" id="ARBA00010550"/>
    </source>
</evidence>
<dbReference type="PROSITE" id="PS00674">
    <property type="entry name" value="AAA"/>
    <property type="match status" value="1"/>
</dbReference>
<dbReference type="PANTHER" id="PTHR23076">
    <property type="entry name" value="METALLOPROTEASE M41 FTSH"/>
    <property type="match status" value="1"/>
</dbReference>
<dbReference type="GO" id="GO:0008237">
    <property type="term" value="F:metallopeptidase activity"/>
    <property type="evidence" value="ECO:0007669"/>
    <property type="project" value="UniProtKB-KW"/>
</dbReference>
<comment type="subcellular location">
    <subcellularLocation>
        <location evidence="18">Plastid</location>
        <location evidence="18">Chloroplast thylakoid membrane</location>
        <topology evidence="18">Single-pass membrane protein</topology>
        <orientation evidence="18">Stromal side</orientation>
    </subcellularLocation>
</comment>
<feature type="region of interest" description="Disordered" evidence="21">
    <location>
        <begin position="22"/>
        <end position="45"/>
    </location>
</feature>
<dbReference type="SMART" id="SM00382">
    <property type="entry name" value="AAA"/>
    <property type="match status" value="1"/>
</dbReference>
<dbReference type="Pfam" id="PF17862">
    <property type="entry name" value="AAA_lid_3"/>
    <property type="match status" value="1"/>
</dbReference>
<evidence type="ECO:0000259" key="22">
    <source>
        <dbReference type="SMART" id="SM00382"/>
    </source>
</evidence>
<dbReference type="InterPro" id="IPR027417">
    <property type="entry name" value="P-loop_NTPase"/>
</dbReference>
<dbReference type="Gene3D" id="3.40.50.300">
    <property type="entry name" value="P-loop containing nucleotide triphosphate hydrolases"/>
    <property type="match status" value="1"/>
</dbReference>
<dbReference type="InterPro" id="IPR037219">
    <property type="entry name" value="Peptidase_M41-like"/>
</dbReference>
<dbReference type="HAMAP" id="MF_01458">
    <property type="entry name" value="FtsH"/>
    <property type="match status" value="1"/>
</dbReference>
<dbReference type="InterPro" id="IPR003593">
    <property type="entry name" value="AAA+_ATPase"/>
</dbReference>
<dbReference type="GO" id="GO:0009535">
    <property type="term" value="C:chloroplast thylakoid membrane"/>
    <property type="evidence" value="ECO:0007669"/>
    <property type="project" value="UniProtKB-SubCell"/>
</dbReference>
<dbReference type="SUPFAM" id="SSF140990">
    <property type="entry name" value="FtsH protease domain-like"/>
    <property type="match status" value="1"/>
</dbReference>
<keyword evidence="4" id="KW-0150">Chloroplast</keyword>
<dbReference type="Gene3D" id="1.10.8.60">
    <property type="match status" value="1"/>
</dbReference>
<keyword evidence="24" id="KW-1185">Reference proteome</keyword>
<evidence type="ECO:0000256" key="8">
    <source>
        <dbReference type="ARBA" id="ARBA00022723"/>
    </source>
</evidence>
<keyword evidence="9 20" id="KW-0547">Nucleotide-binding</keyword>
<dbReference type="Proteomes" id="UP001604336">
    <property type="component" value="Unassembled WGS sequence"/>
</dbReference>
<comment type="cofactor">
    <cofactor evidence="1">
        <name>Zn(2+)</name>
        <dbReference type="ChEBI" id="CHEBI:29105"/>
    </cofactor>
</comment>
<evidence type="ECO:0000256" key="20">
    <source>
        <dbReference type="RuleBase" id="RU003651"/>
    </source>
</evidence>
<dbReference type="Pfam" id="PF06480">
    <property type="entry name" value="FtsH_ext"/>
    <property type="match status" value="1"/>
</dbReference>
<organism evidence="23 24">
    <name type="scientific">Abeliophyllum distichum</name>
    <dbReference type="NCBI Taxonomy" id="126358"/>
    <lineage>
        <taxon>Eukaryota</taxon>
        <taxon>Viridiplantae</taxon>
        <taxon>Streptophyta</taxon>
        <taxon>Embryophyta</taxon>
        <taxon>Tracheophyta</taxon>
        <taxon>Spermatophyta</taxon>
        <taxon>Magnoliopsida</taxon>
        <taxon>eudicotyledons</taxon>
        <taxon>Gunneridae</taxon>
        <taxon>Pentapetalae</taxon>
        <taxon>asterids</taxon>
        <taxon>lamiids</taxon>
        <taxon>Lamiales</taxon>
        <taxon>Oleaceae</taxon>
        <taxon>Forsythieae</taxon>
        <taxon>Abeliophyllum</taxon>
    </lineage>
</organism>
<evidence type="ECO:0000256" key="10">
    <source>
        <dbReference type="ARBA" id="ARBA00022801"/>
    </source>
</evidence>
<evidence type="ECO:0000256" key="21">
    <source>
        <dbReference type="SAM" id="MobiDB-lite"/>
    </source>
</evidence>
<dbReference type="InterPro" id="IPR041569">
    <property type="entry name" value="AAA_lid_3"/>
</dbReference>
<evidence type="ECO:0000256" key="7">
    <source>
        <dbReference type="ARBA" id="ARBA00022692"/>
    </source>
</evidence>
<dbReference type="FunFam" id="1.20.58.760:FF:000035">
    <property type="entry name" value="ATP-dependent zinc metalloprotease FTSH 6 chloroplastic"/>
    <property type="match status" value="1"/>
</dbReference>
<evidence type="ECO:0000256" key="14">
    <source>
        <dbReference type="ARBA" id="ARBA00022989"/>
    </source>
</evidence>
<gene>
    <name evidence="23" type="ORF">Adt_24665</name>
</gene>
<feature type="domain" description="AAA+ ATPase" evidence="22">
    <location>
        <begin position="251"/>
        <end position="390"/>
    </location>
</feature>
<dbReference type="Gene3D" id="1.20.58.760">
    <property type="entry name" value="Peptidase M41"/>
    <property type="match status" value="1"/>
</dbReference>
<keyword evidence="13" id="KW-0809">Transit peptide</keyword>
<evidence type="ECO:0000256" key="1">
    <source>
        <dbReference type="ARBA" id="ARBA00001947"/>
    </source>
</evidence>
<name>A0ABD1SEL7_9LAMI</name>
<comment type="similarity">
    <text evidence="20">Belongs to the AAA ATPase family.</text>
</comment>
<dbReference type="CDD" id="cd19501">
    <property type="entry name" value="RecA-like_FtsH"/>
    <property type="match status" value="1"/>
</dbReference>
<dbReference type="InterPro" id="IPR011546">
    <property type="entry name" value="Pept_M41_FtsH_extracell"/>
</dbReference>
<keyword evidence="11" id="KW-0862">Zinc</keyword>
<dbReference type="FunFam" id="3.30.720.210:FF:000002">
    <property type="entry name" value="ATP-dependent zinc metalloprotease FTSH chloroplastic"/>
    <property type="match status" value="1"/>
</dbReference>
<evidence type="ECO:0000256" key="18">
    <source>
        <dbReference type="ARBA" id="ARBA00060455"/>
    </source>
</evidence>
<comment type="caution">
    <text evidence="23">The sequence shown here is derived from an EMBL/GenBank/DDBJ whole genome shotgun (WGS) entry which is preliminary data.</text>
</comment>
<dbReference type="FunFam" id="1.10.8.60:FF:000001">
    <property type="entry name" value="ATP-dependent zinc metalloprotease FtsH"/>
    <property type="match status" value="1"/>
</dbReference>
<evidence type="ECO:0000256" key="13">
    <source>
        <dbReference type="ARBA" id="ARBA00022946"/>
    </source>
</evidence>
<evidence type="ECO:0000256" key="16">
    <source>
        <dbReference type="ARBA" id="ARBA00023078"/>
    </source>
</evidence>
<dbReference type="AlphaFoldDB" id="A0ABD1SEL7"/>
<evidence type="ECO:0000256" key="2">
    <source>
        <dbReference type="ARBA" id="ARBA00010044"/>
    </source>
</evidence>
<dbReference type="GO" id="GO:0010304">
    <property type="term" value="P:PSII associated light-harvesting complex II catabolic process"/>
    <property type="evidence" value="ECO:0007669"/>
    <property type="project" value="UniProtKB-ARBA"/>
</dbReference>
<dbReference type="GO" id="GO:0005524">
    <property type="term" value="F:ATP binding"/>
    <property type="evidence" value="ECO:0007669"/>
    <property type="project" value="UniProtKB-KW"/>
</dbReference>
<protein>
    <recommendedName>
        <fullName evidence="19">ATP-dependent zinc metalloprotease FTSH, chloroplastic</fullName>
    </recommendedName>
</protein>
<comment type="similarity">
    <text evidence="2">In the C-terminal section; belongs to the peptidase M41 family.</text>
</comment>
<keyword evidence="15 23" id="KW-0482">Metalloprotease</keyword>
<dbReference type="InterPro" id="IPR000642">
    <property type="entry name" value="Peptidase_M41"/>
</dbReference>
<proteinExistence type="inferred from homology"/>
<keyword evidence="16" id="KW-0793">Thylakoid</keyword>
<sequence>MSPAVSLSASYVPICKFQDLSKDDRHTKSNPNHCRETSPFQKTSPDAKFNRRKLLNITGVGLLGGSLVQPASARAAEPESPAEATSSRMSYSRFLEYLDQGAVEKVDLFENGTVAIAEIYNPALNKIQRVKIQLPGLPQELLRKFKEKGVDFAAHPMEMNMTAAILDLLGNLAFPLILLGSLLLRNSFSNTPGGPNLPFGLGRSKAKFQMEPNTGVTFDDVAGIDEAKQDFQEIVEFLKTPEKFAAVGARIPKGVLLVGPPGTGKTLLAKAIAGEAGVPFFSLSGSEFIEMFVGVGASRVRDLFNKAKSNSPCLVFIDEIDAVGRQRGTGIGGGNDEREQTLNQLLTEMDGFTENTGVIVIAATNRPEILDAALLRPGRFDRQVTVGLPDVKGREEILRVHSNNKKLDKDVDLTVIAMRTPGFSGADLANLMNEAAILAGRRGKPKITSQEVDDSIDRIVAGMEGTKMTEGKNKILVAYHEIGHAVCASLTPAHDPVQKVTLIPRGQARGLTWFIPGEDPTLTSKQQLFARIVGGLGGRAAEEVIFGDAEITTGAAGDLQQITQIARQMVITYGMSEIGPWALIDQGVQSSDLVLRMLARNQMSEKLAEDIDKSVRLIIDNAYEIAKKHIRNNREAIDKLVEVLLERETLSGEEFRAILSEFTDIPSENVNRKPIRELIEA</sequence>
<dbReference type="InterPro" id="IPR003960">
    <property type="entry name" value="ATPase_AAA_CS"/>
</dbReference>
<keyword evidence="6" id="KW-0645">Protease</keyword>
<evidence type="ECO:0000256" key="5">
    <source>
        <dbReference type="ARBA" id="ARBA00022640"/>
    </source>
</evidence>
<evidence type="ECO:0000313" key="23">
    <source>
        <dbReference type="EMBL" id="KAL2499115.1"/>
    </source>
</evidence>
<keyword evidence="12 20" id="KW-0067">ATP-binding</keyword>
<dbReference type="Pfam" id="PF01434">
    <property type="entry name" value="Peptidase_M41"/>
    <property type="match status" value="1"/>
</dbReference>
<keyword evidence="10" id="KW-0378">Hydrolase</keyword>
<dbReference type="NCBIfam" id="TIGR01241">
    <property type="entry name" value="FtsH_fam"/>
    <property type="match status" value="1"/>
</dbReference>
<dbReference type="Pfam" id="PF00004">
    <property type="entry name" value="AAA"/>
    <property type="match status" value="1"/>
</dbReference>
<evidence type="ECO:0000256" key="9">
    <source>
        <dbReference type="ARBA" id="ARBA00022741"/>
    </source>
</evidence>
<keyword evidence="5" id="KW-0934">Plastid</keyword>
<dbReference type="GO" id="GO:0006508">
    <property type="term" value="P:proteolysis"/>
    <property type="evidence" value="ECO:0007669"/>
    <property type="project" value="UniProtKB-KW"/>
</dbReference>
<dbReference type="PANTHER" id="PTHR23076:SF118">
    <property type="entry name" value="ATP-DEPENDENT ZINC METALLOPROTEASE FTSH 6, CHLOROPLASTIC"/>
    <property type="match status" value="1"/>
</dbReference>
<dbReference type="EMBL" id="JBFOLK010000007">
    <property type="protein sequence ID" value="KAL2499115.1"/>
    <property type="molecule type" value="Genomic_DNA"/>
</dbReference>
<reference evidence="24" key="1">
    <citation type="submission" date="2024-07" db="EMBL/GenBank/DDBJ databases">
        <title>Two chromosome-level genome assemblies of Korean endemic species Abeliophyllum distichum and Forsythia ovata (Oleaceae).</title>
        <authorList>
            <person name="Jang H."/>
        </authorList>
    </citation>
    <scope>NUCLEOTIDE SEQUENCE [LARGE SCALE GENOMIC DNA]</scope>
</reference>
<evidence type="ECO:0000313" key="24">
    <source>
        <dbReference type="Proteomes" id="UP001604336"/>
    </source>
</evidence>
<dbReference type="GO" id="GO:0046872">
    <property type="term" value="F:metal ion binding"/>
    <property type="evidence" value="ECO:0007669"/>
    <property type="project" value="UniProtKB-KW"/>
</dbReference>
<accession>A0ABD1SEL7</accession>
<evidence type="ECO:0000256" key="19">
    <source>
        <dbReference type="ARBA" id="ARBA00070124"/>
    </source>
</evidence>
<evidence type="ECO:0000256" key="6">
    <source>
        <dbReference type="ARBA" id="ARBA00022670"/>
    </source>
</evidence>
<keyword evidence="17" id="KW-0472">Membrane</keyword>
<dbReference type="InterPro" id="IPR005936">
    <property type="entry name" value="FtsH"/>
</dbReference>
<evidence type="ECO:0000256" key="4">
    <source>
        <dbReference type="ARBA" id="ARBA00022528"/>
    </source>
</evidence>